<gene>
    <name evidence="1" type="ORF">E1I69_03530</name>
</gene>
<organism evidence="1 2">
    <name type="scientific">Bacillus timonensis</name>
    <dbReference type="NCBI Taxonomy" id="1033734"/>
    <lineage>
        <taxon>Bacteria</taxon>
        <taxon>Bacillati</taxon>
        <taxon>Bacillota</taxon>
        <taxon>Bacilli</taxon>
        <taxon>Bacillales</taxon>
        <taxon>Bacillaceae</taxon>
        <taxon>Bacillus</taxon>
    </lineage>
</organism>
<name>A0A4S3PWW1_9BACI</name>
<proteinExistence type="predicted"/>
<evidence type="ECO:0000313" key="2">
    <source>
        <dbReference type="Proteomes" id="UP000306477"/>
    </source>
</evidence>
<dbReference type="RefSeq" id="WP_136378235.1">
    <property type="nucleotide sequence ID" value="NZ_SLUB01000004.1"/>
</dbReference>
<evidence type="ECO:0000313" key="1">
    <source>
        <dbReference type="EMBL" id="THE14357.1"/>
    </source>
</evidence>
<dbReference type="Proteomes" id="UP000306477">
    <property type="component" value="Unassembled WGS sequence"/>
</dbReference>
<keyword evidence="2" id="KW-1185">Reference proteome</keyword>
<sequence>MFQFFFLLSFLCFPIHINEISVAAQNINQTSFSETSEVENERFLQVEHHVRGNDVYLECIIPNFTFKQSGGQKRDGEGHLNVIVDGKRIEKVSTAAFIIKGLSKGEHTLTIQVVHNDLTKYPLEHKIHVQIH</sequence>
<accession>A0A4S3PWW1</accession>
<dbReference type="AlphaFoldDB" id="A0A4S3PWW1"/>
<protein>
    <submittedName>
        <fullName evidence="1">Uncharacterized protein</fullName>
    </submittedName>
</protein>
<reference evidence="1 2" key="1">
    <citation type="journal article" date="2019" name="Indoor Air">
        <title>Impacts of indoor surface finishes on bacterial viability.</title>
        <authorList>
            <person name="Hu J."/>
            <person name="Maamar S.B."/>
            <person name="Glawe A.J."/>
            <person name="Gottel N."/>
            <person name="Gilbert J.A."/>
            <person name="Hartmann E.M."/>
        </authorList>
    </citation>
    <scope>NUCLEOTIDE SEQUENCE [LARGE SCALE GENOMIC DNA]</scope>
    <source>
        <strain evidence="1 2">AF060A6</strain>
    </source>
</reference>
<dbReference type="OrthoDB" id="2968672at2"/>
<dbReference type="EMBL" id="SLUB01000004">
    <property type="protein sequence ID" value="THE14357.1"/>
    <property type="molecule type" value="Genomic_DNA"/>
</dbReference>
<comment type="caution">
    <text evidence="1">The sequence shown here is derived from an EMBL/GenBank/DDBJ whole genome shotgun (WGS) entry which is preliminary data.</text>
</comment>